<evidence type="ECO:0000256" key="1">
    <source>
        <dbReference type="SAM" id="SignalP"/>
    </source>
</evidence>
<dbReference type="EMBL" id="JAERSE020000005">
    <property type="protein sequence ID" value="MCA6068892.1"/>
    <property type="molecule type" value="Genomic_DNA"/>
</dbReference>
<keyword evidence="1" id="KW-0732">Signal</keyword>
<gene>
    <name evidence="2" type="ORF">JI747_017130</name>
</gene>
<feature type="chain" id="PRO_5046387075" evidence="1">
    <location>
        <begin position="21"/>
        <end position="247"/>
    </location>
</feature>
<name>A0ABS8A4W9_9FLAO</name>
<accession>A0ABS8A4W9</accession>
<protein>
    <submittedName>
        <fullName evidence="2">Uncharacterized protein</fullName>
    </submittedName>
</protein>
<comment type="caution">
    <text evidence="2">The sequence shown here is derived from an EMBL/GenBank/DDBJ whole genome shotgun (WGS) entry which is preliminary data.</text>
</comment>
<reference evidence="2 3" key="1">
    <citation type="submission" date="2021-09" db="EMBL/GenBank/DDBJ databases">
        <title>Genome sequencing and assembly of Chryseobacterium sp. RG1.</title>
        <authorList>
            <person name="Chhetri G."/>
        </authorList>
    </citation>
    <scope>NUCLEOTIDE SEQUENCE [LARGE SCALE GENOMIC DNA]</scope>
    <source>
        <strain evidence="2 3">RG1</strain>
    </source>
</reference>
<evidence type="ECO:0000313" key="2">
    <source>
        <dbReference type="EMBL" id="MCA6068892.1"/>
    </source>
</evidence>
<keyword evidence="3" id="KW-1185">Reference proteome</keyword>
<proteinExistence type="predicted"/>
<dbReference type="Proteomes" id="UP000618240">
    <property type="component" value="Unassembled WGS sequence"/>
</dbReference>
<organism evidence="2 3">
    <name type="scientific">Chryseobacterium tagetis</name>
    <dbReference type="NCBI Taxonomy" id="2801334"/>
    <lineage>
        <taxon>Bacteria</taxon>
        <taxon>Pseudomonadati</taxon>
        <taxon>Bacteroidota</taxon>
        <taxon>Flavobacteriia</taxon>
        <taxon>Flavobacteriales</taxon>
        <taxon>Weeksellaceae</taxon>
        <taxon>Chryseobacterium group</taxon>
        <taxon>Chryseobacterium</taxon>
    </lineage>
</organism>
<dbReference type="RefSeq" id="WP_225690095.1">
    <property type="nucleotide sequence ID" value="NZ_JAERSE020000005.1"/>
</dbReference>
<feature type="signal peptide" evidence="1">
    <location>
        <begin position="1"/>
        <end position="20"/>
    </location>
</feature>
<evidence type="ECO:0000313" key="3">
    <source>
        <dbReference type="Proteomes" id="UP000618240"/>
    </source>
</evidence>
<sequence length="247" mass="28969">MSRFFRFFLLLFFISNVSYAQKGKFESKEAEFLKVYTKFSESEDYDSKQAQSAKFSEEFKKFISGNPETLAYDFKKLKDKLYIITSEDKKLRFYVWDTGMGGTMVSFDQMIQYSSNGKVKTIYNSDTPYFVSEIIKTSIRNQTYYLVISNGIFSNKDQAQAVQAFTIKNDQLIDTDKIFKTKTKMLNKIEAEFDFFSVVDRPERPLKLIKFDQNKLYIPVVDEKGTVSKKFLVYQLNSNCFEYIGIK</sequence>